<evidence type="ECO:0000256" key="3">
    <source>
        <dbReference type="ARBA" id="ARBA00012042"/>
    </source>
</evidence>
<dbReference type="Pfam" id="PF00485">
    <property type="entry name" value="PRK"/>
    <property type="match status" value="1"/>
</dbReference>
<keyword evidence="4" id="KW-0602">Photosynthesis</keyword>
<sequence>MRREPVLVGIAGDSGAGKTTFVRKLQELLGPERVSIIELDGYHSLNRQERKLVGITPLHHRANNLGLFIEHLYRLRSGERVLRPVYDHETGDFGDPVWVEPRPFILVEGLHPFCFKVAADMYDLRIYYDTHQELKIHWKISRDASVRGYTVEQVVKEIRQRQWDIRNFVEPQLAYTDLVVCLYPVTVNSSFQIGVKVKEPVAHSWFKFLHQKVAAKGLVREWVGGREMQVLSFEEELPYEVAEELLRGVGLRAEAVLARAGGGARVTPYQLMLTLLVLRLEEILAERQEVGRRERYAVG</sequence>
<dbReference type="NCBIfam" id="NF005655">
    <property type="entry name" value="PRK07429.1"/>
    <property type="match status" value="1"/>
</dbReference>
<dbReference type="GO" id="GO:0008974">
    <property type="term" value="F:phosphoribulokinase activity"/>
    <property type="evidence" value="ECO:0007669"/>
    <property type="project" value="UniProtKB-EC"/>
</dbReference>
<gene>
    <name evidence="13" type="ORF">DXX99_02720</name>
</gene>
<dbReference type="OrthoDB" id="9777642at2"/>
<evidence type="ECO:0000259" key="12">
    <source>
        <dbReference type="Pfam" id="PF00485"/>
    </source>
</evidence>
<dbReference type="EMBL" id="QSLN01000002">
    <property type="protein sequence ID" value="RDV84239.1"/>
    <property type="molecule type" value="Genomic_DNA"/>
</dbReference>
<accession>A0A3D8P7E2</accession>
<reference evidence="13 14" key="1">
    <citation type="submission" date="2018-08" db="EMBL/GenBank/DDBJ databases">
        <title>Form III RuBisCO-mediated autotrophy in Thermodesulfobium bacteria.</title>
        <authorList>
            <person name="Toshchakov S.V."/>
            <person name="Kublanov I.V."/>
            <person name="Frolov E."/>
            <person name="Bonch-Osmolovskaya E.A."/>
            <person name="Tourova T.P."/>
            <person name="Chernych N.A."/>
            <person name="Lebedinsky A.V."/>
        </authorList>
    </citation>
    <scope>NUCLEOTIDE SEQUENCE [LARGE SCALE GENOMIC DNA]</scope>
    <source>
        <strain evidence="13 14">SR</strain>
    </source>
</reference>
<dbReference type="EC" id="2.7.1.19" evidence="3 11"/>
<comment type="catalytic activity">
    <reaction evidence="10 11">
        <text>D-ribulose 5-phosphate + ATP = D-ribulose 1,5-bisphosphate + ADP + H(+)</text>
        <dbReference type="Rhea" id="RHEA:19365"/>
        <dbReference type="ChEBI" id="CHEBI:15378"/>
        <dbReference type="ChEBI" id="CHEBI:30616"/>
        <dbReference type="ChEBI" id="CHEBI:57870"/>
        <dbReference type="ChEBI" id="CHEBI:58121"/>
        <dbReference type="ChEBI" id="CHEBI:456216"/>
        <dbReference type="EC" id="2.7.1.19"/>
    </reaction>
</comment>
<dbReference type="RefSeq" id="WP_115791982.1">
    <property type="nucleotide sequence ID" value="NZ_QSLN01000002.1"/>
</dbReference>
<evidence type="ECO:0000256" key="10">
    <source>
        <dbReference type="ARBA" id="ARBA00047663"/>
    </source>
</evidence>
<protein>
    <recommendedName>
        <fullName evidence="3 11">Phosphoribulokinase</fullName>
        <ecNumber evidence="3 11">2.7.1.19</ecNumber>
    </recommendedName>
</protein>
<dbReference type="AlphaFoldDB" id="A0A3D8P7E2"/>
<evidence type="ECO:0000256" key="4">
    <source>
        <dbReference type="ARBA" id="ARBA00022531"/>
    </source>
</evidence>
<dbReference type="SUPFAM" id="SSF52540">
    <property type="entry name" value="P-loop containing nucleoside triphosphate hydrolases"/>
    <property type="match status" value="1"/>
</dbReference>
<dbReference type="PANTHER" id="PTHR10285">
    <property type="entry name" value="URIDINE KINASE"/>
    <property type="match status" value="1"/>
</dbReference>
<dbReference type="InterPro" id="IPR027417">
    <property type="entry name" value="P-loop_NTPase"/>
</dbReference>
<comment type="similarity">
    <text evidence="2 11">Belongs to the phosphoribulokinase family.</text>
</comment>
<evidence type="ECO:0000256" key="2">
    <source>
        <dbReference type="ARBA" id="ARBA00009719"/>
    </source>
</evidence>
<proteinExistence type="inferred from homology"/>
<organism evidence="13 14">
    <name type="scientific">Ammonifex thiophilus</name>
    <dbReference type="NCBI Taxonomy" id="444093"/>
    <lineage>
        <taxon>Bacteria</taxon>
        <taxon>Bacillati</taxon>
        <taxon>Bacillota</taxon>
        <taxon>Clostridia</taxon>
        <taxon>Thermoanaerobacterales</taxon>
        <taxon>Thermoanaerobacteraceae</taxon>
        <taxon>Ammonifex</taxon>
    </lineage>
</organism>
<evidence type="ECO:0000256" key="8">
    <source>
        <dbReference type="ARBA" id="ARBA00022777"/>
    </source>
</evidence>
<keyword evidence="14" id="KW-1185">Reference proteome</keyword>
<keyword evidence="6 13" id="KW-0808">Transferase</keyword>
<evidence type="ECO:0000256" key="5">
    <source>
        <dbReference type="ARBA" id="ARBA00022567"/>
    </source>
</evidence>
<evidence type="ECO:0000256" key="7">
    <source>
        <dbReference type="ARBA" id="ARBA00022741"/>
    </source>
</evidence>
<keyword evidence="8 13" id="KW-0418">Kinase</keyword>
<evidence type="ECO:0000256" key="1">
    <source>
        <dbReference type="ARBA" id="ARBA00005215"/>
    </source>
</evidence>
<name>A0A3D8P7E2_9THEO</name>
<dbReference type="PRINTS" id="PR00478">
    <property type="entry name" value="PHRIBLKINASE"/>
</dbReference>
<dbReference type="InterPro" id="IPR006082">
    <property type="entry name" value="PRK"/>
</dbReference>
<keyword evidence="7" id="KW-0547">Nucleotide-binding</keyword>
<evidence type="ECO:0000313" key="14">
    <source>
        <dbReference type="Proteomes" id="UP000256329"/>
    </source>
</evidence>
<dbReference type="InterPro" id="IPR006083">
    <property type="entry name" value="PRK/URK"/>
</dbReference>
<evidence type="ECO:0000256" key="6">
    <source>
        <dbReference type="ARBA" id="ARBA00022679"/>
    </source>
</evidence>
<evidence type="ECO:0000313" key="13">
    <source>
        <dbReference type="EMBL" id="RDV84239.1"/>
    </source>
</evidence>
<dbReference type="PROSITE" id="PS00567">
    <property type="entry name" value="PHOSPHORIBULOKINASE"/>
    <property type="match status" value="1"/>
</dbReference>
<evidence type="ECO:0000256" key="9">
    <source>
        <dbReference type="ARBA" id="ARBA00022840"/>
    </source>
</evidence>
<dbReference type="Gene3D" id="3.40.50.300">
    <property type="entry name" value="P-loop containing nucleotide triphosphate hydrolases"/>
    <property type="match status" value="1"/>
</dbReference>
<comment type="caution">
    <text evidence="13">The sequence shown here is derived from an EMBL/GenBank/DDBJ whole genome shotgun (WGS) entry which is preliminary data.</text>
</comment>
<comment type="pathway">
    <text evidence="1">Carbohydrate biosynthesis; Calvin cycle.</text>
</comment>
<keyword evidence="9" id="KW-0067">ATP-binding</keyword>
<dbReference type="GO" id="GO:0005524">
    <property type="term" value="F:ATP binding"/>
    <property type="evidence" value="ECO:0007669"/>
    <property type="project" value="UniProtKB-KW"/>
</dbReference>
<dbReference type="GO" id="GO:0019253">
    <property type="term" value="P:reductive pentose-phosphate cycle"/>
    <property type="evidence" value="ECO:0007669"/>
    <property type="project" value="UniProtKB-KW"/>
</dbReference>
<feature type="domain" description="Phosphoribulokinase/uridine kinase" evidence="12">
    <location>
        <begin position="8"/>
        <end position="184"/>
    </location>
</feature>
<dbReference type="Proteomes" id="UP000256329">
    <property type="component" value="Unassembled WGS sequence"/>
</dbReference>
<evidence type="ECO:0000256" key="11">
    <source>
        <dbReference type="RuleBase" id="RU004082"/>
    </source>
</evidence>
<keyword evidence="5" id="KW-0113">Calvin cycle</keyword>